<dbReference type="InterPro" id="IPR013798">
    <property type="entry name" value="Indole-3-glycerol_P_synth_dom"/>
</dbReference>
<dbReference type="UniPathway" id="UPA00035">
    <property type="reaction ID" value="UER00043"/>
</dbReference>
<feature type="domain" description="Indole-3-glycerol phosphate synthase" evidence="10">
    <location>
        <begin position="2"/>
        <end position="254"/>
    </location>
</feature>
<organism evidence="11 12">
    <name type="scientific">Calditerricola satsumensis</name>
    <dbReference type="NCBI Taxonomy" id="373054"/>
    <lineage>
        <taxon>Bacteria</taxon>
        <taxon>Bacillati</taxon>
        <taxon>Bacillota</taxon>
        <taxon>Bacilli</taxon>
        <taxon>Bacillales</taxon>
        <taxon>Bacillaceae</taxon>
        <taxon>Calditerricola</taxon>
    </lineage>
</organism>
<evidence type="ECO:0000256" key="8">
    <source>
        <dbReference type="ARBA" id="ARBA00023239"/>
    </source>
</evidence>
<dbReference type="GO" id="GO:0004425">
    <property type="term" value="F:indole-3-glycerol-phosphate synthase activity"/>
    <property type="evidence" value="ECO:0007669"/>
    <property type="project" value="UniProtKB-UniRule"/>
</dbReference>
<dbReference type="InterPro" id="IPR001468">
    <property type="entry name" value="Indole-3-GlycerolPSynthase_CS"/>
</dbReference>
<dbReference type="EC" id="4.1.1.48" evidence="9"/>
<dbReference type="PROSITE" id="PS00614">
    <property type="entry name" value="IGPS"/>
    <property type="match status" value="1"/>
</dbReference>
<comment type="pathway">
    <text evidence="2 9">Amino-acid biosynthesis; L-tryptophan biosynthesis; L-tryptophan from chorismate: step 4/5.</text>
</comment>
<keyword evidence="12" id="KW-1185">Reference proteome</keyword>
<dbReference type="Gene3D" id="3.20.20.70">
    <property type="entry name" value="Aldolase class I"/>
    <property type="match status" value="1"/>
</dbReference>
<dbReference type="FunFam" id="3.20.20.70:FF:000024">
    <property type="entry name" value="Indole-3-glycerol phosphate synthase"/>
    <property type="match status" value="1"/>
</dbReference>
<gene>
    <name evidence="9 11" type="primary">trpC</name>
    <name evidence="11" type="ORF">GCM10007043_07480</name>
</gene>
<dbReference type="InterPro" id="IPR011060">
    <property type="entry name" value="RibuloseP-bd_barrel"/>
</dbReference>
<keyword evidence="8 9" id="KW-0456">Lyase</keyword>
<dbReference type="GO" id="GO:0004640">
    <property type="term" value="F:phosphoribosylanthranilate isomerase activity"/>
    <property type="evidence" value="ECO:0007669"/>
    <property type="project" value="TreeGrafter"/>
</dbReference>
<evidence type="ECO:0000256" key="9">
    <source>
        <dbReference type="HAMAP-Rule" id="MF_00134"/>
    </source>
</evidence>
<comment type="similarity">
    <text evidence="3 9">Belongs to the TrpC family.</text>
</comment>
<dbReference type="SUPFAM" id="SSF51366">
    <property type="entry name" value="Ribulose-phoshate binding barrel"/>
    <property type="match status" value="1"/>
</dbReference>
<keyword evidence="4 9" id="KW-0028">Amino-acid biosynthesis</keyword>
<comment type="catalytic activity">
    <reaction evidence="1 9">
        <text>1-(2-carboxyphenylamino)-1-deoxy-D-ribulose 5-phosphate + H(+) = (1S,2R)-1-C-(indol-3-yl)glycerol 3-phosphate + CO2 + H2O</text>
        <dbReference type="Rhea" id="RHEA:23476"/>
        <dbReference type="ChEBI" id="CHEBI:15377"/>
        <dbReference type="ChEBI" id="CHEBI:15378"/>
        <dbReference type="ChEBI" id="CHEBI:16526"/>
        <dbReference type="ChEBI" id="CHEBI:58613"/>
        <dbReference type="ChEBI" id="CHEBI:58866"/>
        <dbReference type="EC" id="4.1.1.48"/>
    </reaction>
</comment>
<reference evidence="11" key="1">
    <citation type="journal article" date="2014" name="Int. J. Syst. Evol. Microbiol.">
        <title>Complete genome sequence of Corynebacterium casei LMG S-19264T (=DSM 44701T), isolated from a smear-ripened cheese.</title>
        <authorList>
            <consortium name="US DOE Joint Genome Institute (JGI-PGF)"/>
            <person name="Walter F."/>
            <person name="Albersmeier A."/>
            <person name="Kalinowski J."/>
            <person name="Ruckert C."/>
        </authorList>
    </citation>
    <scope>NUCLEOTIDE SEQUENCE</scope>
    <source>
        <strain evidence="11">JCM 14719</strain>
    </source>
</reference>
<dbReference type="RefSeq" id="WP_188816828.1">
    <property type="nucleotide sequence ID" value="NZ_BMOF01000010.1"/>
</dbReference>
<evidence type="ECO:0000313" key="12">
    <source>
        <dbReference type="Proteomes" id="UP000637720"/>
    </source>
</evidence>
<dbReference type="Proteomes" id="UP000637720">
    <property type="component" value="Unassembled WGS sequence"/>
</dbReference>
<evidence type="ECO:0000256" key="6">
    <source>
        <dbReference type="ARBA" id="ARBA00022822"/>
    </source>
</evidence>
<evidence type="ECO:0000256" key="4">
    <source>
        <dbReference type="ARBA" id="ARBA00022605"/>
    </source>
</evidence>
<name>A0A8J3BA14_9BACI</name>
<evidence type="ECO:0000313" key="11">
    <source>
        <dbReference type="EMBL" id="GGJ96139.1"/>
    </source>
</evidence>
<dbReference type="PANTHER" id="PTHR22854:SF2">
    <property type="entry name" value="INDOLE-3-GLYCEROL-PHOSPHATE SYNTHASE"/>
    <property type="match status" value="1"/>
</dbReference>
<evidence type="ECO:0000259" key="10">
    <source>
        <dbReference type="Pfam" id="PF00218"/>
    </source>
</evidence>
<comment type="caution">
    <text evidence="11">The sequence shown here is derived from an EMBL/GenBank/DDBJ whole genome shotgun (WGS) entry which is preliminary data.</text>
</comment>
<dbReference type="InterPro" id="IPR045186">
    <property type="entry name" value="Indole-3-glycerol_P_synth"/>
</dbReference>
<evidence type="ECO:0000256" key="5">
    <source>
        <dbReference type="ARBA" id="ARBA00022793"/>
    </source>
</evidence>
<keyword evidence="5 9" id="KW-0210">Decarboxylase</keyword>
<protein>
    <recommendedName>
        <fullName evidence="9">Indole-3-glycerol phosphate synthase</fullName>
        <shortName evidence="9">IGPS</shortName>
        <ecNumber evidence="9">4.1.1.48</ecNumber>
    </recommendedName>
</protein>
<sequence length="263" mass="28408">MLHEILKQKQRDVADARLARPVAELERAVRDLPPCRPFARSLAESSRPVAVIAEVKKASPSKGVIRPDFDPRAIARAYRAAEVDAVSVLTDRAFFQGAPEHLAAVKAEVVCPVLRKDFLIDPWQVFESRLLGADAVLLIAAALAPNELKALYRLATDLGMDALVEVHDERELEAALNLGCPLIGINNRNLRTFVTDLSVTERLIARIPAGVTVVSESGIASAADVARLRDLGVRAVLVGEHFMRQADIARAVVALVGPAGVRA</sequence>
<dbReference type="CDD" id="cd00331">
    <property type="entry name" value="IGPS"/>
    <property type="match status" value="1"/>
</dbReference>
<evidence type="ECO:0000256" key="3">
    <source>
        <dbReference type="ARBA" id="ARBA00008737"/>
    </source>
</evidence>
<dbReference type="PANTHER" id="PTHR22854">
    <property type="entry name" value="TRYPTOPHAN BIOSYNTHESIS PROTEIN"/>
    <property type="match status" value="1"/>
</dbReference>
<evidence type="ECO:0000256" key="1">
    <source>
        <dbReference type="ARBA" id="ARBA00001633"/>
    </source>
</evidence>
<evidence type="ECO:0000256" key="2">
    <source>
        <dbReference type="ARBA" id="ARBA00004696"/>
    </source>
</evidence>
<dbReference type="EMBL" id="BMOF01000010">
    <property type="protein sequence ID" value="GGJ96139.1"/>
    <property type="molecule type" value="Genomic_DNA"/>
</dbReference>
<dbReference type="HAMAP" id="MF_00134_B">
    <property type="entry name" value="IGPS_B"/>
    <property type="match status" value="1"/>
</dbReference>
<dbReference type="GO" id="GO:0000162">
    <property type="term" value="P:L-tryptophan biosynthetic process"/>
    <property type="evidence" value="ECO:0007669"/>
    <property type="project" value="UniProtKB-UniRule"/>
</dbReference>
<accession>A0A8J3BA14</accession>
<keyword evidence="6 9" id="KW-0822">Tryptophan biosynthesis</keyword>
<dbReference type="AlphaFoldDB" id="A0A8J3BA14"/>
<keyword evidence="7 9" id="KW-0057">Aromatic amino acid biosynthesis</keyword>
<dbReference type="InterPro" id="IPR013785">
    <property type="entry name" value="Aldolase_TIM"/>
</dbReference>
<dbReference type="Pfam" id="PF00218">
    <property type="entry name" value="IGPS"/>
    <property type="match status" value="1"/>
</dbReference>
<dbReference type="NCBIfam" id="NF001377">
    <property type="entry name" value="PRK00278.2-4"/>
    <property type="match status" value="1"/>
</dbReference>
<reference evidence="11" key="2">
    <citation type="submission" date="2020-09" db="EMBL/GenBank/DDBJ databases">
        <authorList>
            <person name="Sun Q."/>
            <person name="Ohkuma M."/>
        </authorList>
    </citation>
    <scope>NUCLEOTIDE SEQUENCE</scope>
    <source>
        <strain evidence="11">JCM 14719</strain>
    </source>
</reference>
<evidence type="ECO:0000256" key="7">
    <source>
        <dbReference type="ARBA" id="ARBA00023141"/>
    </source>
</evidence>
<proteinExistence type="inferred from homology"/>